<dbReference type="RefSeq" id="XP_001796156.1">
    <property type="nucleotide sequence ID" value="XM_001796104.1"/>
</dbReference>
<proteinExistence type="predicted"/>
<sequence length="94" mass="10417">MEAESIVVLSKRYIATFVETCLTPLTFHSLEACVPPPPTQDCVHPRVPKNSQGIVTLEHVGFCVVDKRQASIVEGFEEEKTVGKGGEYERRNAD</sequence>
<protein>
    <submittedName>
        <fullName evidence="1">Uncharacterized protein</fullName>
    </submittedName>
</protein>
<evidence type="ECO:0000313" key="1">
    <source>
        <dbReference type="EMBL" id="EDP89915.1"/>
    </source>
</evidence>
<dbReference type="Proteomes" id="UP000001055">
    <property type="component" value="Unassembled WGS sequence"/>
</dbReference>
<dbReference type="GeneID" id="5973033"/>
<gene>
    <name evidence="1" type="ORF">SNOG_20059</name>
</gene>
<dbReference type="HOGENOM" id="CLU_2386927_0_0_1"/>
<dbReference type="EMBL" id="CH445332">
    <property type="protein sequence ID" value="EDP89915.1"/>
    <property type="molecule type" value="Genomic_DNA"/>
</dbReference>
<dbReference type="KEGG" id="pno:SNOG_20059"/>
<reference evidence="2" key="1">
    <citation type="journal article" date="2007" name="Plant Cell">
        <title>Dothideomycete-plant interactions illuminated by genome sequencing and EST analysis of the wheat pathogen Stagonospora nodorum.</title>
        <authorList>
            <person name="Hane J.K."/>
            <person name="Lowe R.G."/>
            <person name="Solomon P.S."/>
            <person name="Tan K.C."/>
            <person name="Schoch C.L."/>
            <person name="Spatafora J.W."/>
            <person name="Crous P.W."/>
            <person name="Kodira C."/>
            <person name="Birren B.W."/>
            <person name="Galagan J.E."/>
            <person name="Torriani S.F."/>
            <person name="McDonald B.A."/>
            <person name="Oliver R.P."/>
        </authorList>
    </citation>
    <scope>NUCLEOTIDE SEQUENCE [LARGE SCALE GENOMIC DNA]</scope>
    <source>
        <strain evidence="2">SN15 / ATCC MYA-4574 / FGSC 10173</strain>
    </source>
</reference>
<evidence type="ECO:0000313" key="2">
    <source>
        <dbReference type="Proteomes" id="UP000001055"/>
    </source>
</evidence>
<organism evidence="1 2">
    <name type="scientific">Phaeosphaeria nodorum (strain SN15 / ATCC MYA-4574 / FGSC 10173)</name>
    <name type="common">Glume blotch fungus</name>
    <name type="synonym">Parastagonospora nodorum</name>
    <dbReference type="NCBI Taxonomy" id="321614"/>
    <lineage>
        <taxon>Eukaryota</taxon>
        <taxon>Fungi</taxon>
        <taxon>Dikarya</taxon>
        <taxon>Ascomycota</taxon>
        <taxon>Pezizomycotina</taxon>
        <taxon>Dothideomycetes</taxon>
        <taxon>Pleosporomycetidae</taxon>
        <taxon>Pleosporales</taxon>
        <taxon>Pleosporineae</taxon>
        <taxon>Phaeosphaeriaceae</taxon>
        <taxon>Parastagonospora</taxon>
    </lineage>
</organism>
<dbReference type="AlphaFoldDB" id="A9JX58"/>
<accession>A9JX58</accession>
<name>A9JX58_PHANO</name>
<dbReference type="InParanoid" id="A9JX58"/>